<gene>
    <name evidence="1" type="ORF">Pint_22126</name>
</gene>
<protein>
    <submittedName>
        <fullName evidence="1">Uncharacterized protein</fullName>
    </submittedName>
</protein>
<comment type="caution">
    <text evidence="1">The sequence shown here is derived from an EMBL/GenBank/DDBJ whole genome shotgun (WGS) entry which is preliminary data.</text>
</comment>
<accession>A0ACC0YH98</accession>
<name>A0ACC0YH98_9ROSI</name>
<proteinExistence type="predicted"/>
<dbReference type="EMBL" id="CM047741">
    <property type="protein sequence ID" value="KAJ0037650.1"/>
    <property type="molecule type" value="Genomic_DNA"/>
</dbReference>
<evidence type="ECO:0000313" key="2">
    <source>
        <dbReference type="Proteomes" id="UP001163603"/>
    </source>
</evidence>
<sequence>MTPTQSAAETHHLNQKPHPTSSMHPSATIPPPPGKKEKKTPKRAAAGGWVAGKWGLAAAIKTEAGGGGAVGEIEWDPPGPGVKIAVSTSTRIGGLVVFALERRNHEEGRTISYSKFPVSLLSFSSSVKYKQENFNKHALLHSFARFLNCSTTISDSAYRRLPCFSDQSYNVYVNYGGYFKEISDLPKSFYCLFISMVPVIHVGVIRPYEVIRKLLKSGIDLTWSIECRDCTKAGGYCESDKCYTGPLNSLEEFLSYYGSIASTIPARYDLFAGIPILFSKTCLC</sequence>
<dbReference type="Proteomes" id="UP001163603">
    <property type="component" value="Chromosome 6"/>
</dbReference>
<evidence type="ECO:0000313" key="1">
    <source>
        <dbReference type="EMBL" id="KAJ0037650.1"/>
    </source>
</evidence>
<reference evidence="2" key="1">
    <citation type="journal article" date="2023" name="G3 (Bethesda)">
        <title>Genome assembly and association tests identify interacting loci associated with vigor, precocity, and sex in interspecific pistachio rootstocks.</title>
        <authorList>
            <person name="Palmer W."/>
            <person name="Jacygrad E."/>
            <person name="Sagayaradj S."/>
            <person name="Cavanaugh K."/>
            <person name="Han R."/>
            <person name="Bertier L."/>
            <person name="Beede B."/>
            <person name="Kafkas S."/>
            <person name="Golino D."/>
            <person name="Preece J."/>
            <person name="Michelmore R."/>
        </authorList>
    </citation>
    <scope>NUCLEOTIDE SEQUENCE [LARGE SCALE GENOMIC DNA]</scope>
</reference>
<organism evidence="1 2">
    <name type="scientific">Pistacia integerrima</name>
    <dbReference type="NCBI Taxonomy" id="434235"/>
    <lineage>
        <taxon>Eukaryota</taxon>
        <taxon>Viridiplantae</taxon>
        <taxon>Streptophyta</taxon>
        <taxon>Embryophyta</taxon>
        <taxon>Tracheophyta</taxon>
        <taxon>Spermatophyta</taxon>
        <taxon>Magnoliopsida</taxon>
        <taxon>eudicotyledons</taxon>
        <taxon>Gunneridae</taxon>
        <taxon>Pentapetalae</taxon>
        <taxon>rosids</taxon>
        <taxon>malvids</taxon>
        <taxon>Sapindales</taxon>
        <taxon>Anacardiaceae</taxon>
        <taxon>Pistacia</taxon>
    </lineage>
</organism>
<keyword evidence="2" id="KW-1185">Reference proteome</keyword>